<dbReference type="GO" id="GO:0006422">
    <property type="term" value="P:aspartyl-tRNA aminoacylation"/>
    <property type="evidence" value="ECO:0007669"/>
    <property type="project" value="InterPro"/>
</dbReference>
<reference evidence="5 6" key="1">
    <citation type="journal article" date="2015" name="Genome Biol.">
        <title>Comparative genomics of Steinernema reveals deeply conserved gene regulatory networks.</title>
        <authorList>
            <person name="Dillman A.R."/>
            <person name="Macchietto M."/>
            <person name="Porter C.F."/>
            <person name="Rogers A."/>
            <person name="Williams B."/>
            <person name="Antoshechkin I."/>
            <person name="Lee M.M."/>
            <person name="Goodwin Z."/>
            <person name="Lu X."/>
            <person name="Lewis E.E."/>
            <person name="Goodrich-Blair H."/>
            <person name="Stock S.P."/>
            <person name="Adams B.J."/>
            <person name="Sternberg P.W."/>
            <person name="Mortazavi A."/>
        </authorList>
    </citation>
    <scope>NUCLEOTIDE SEQUENCE [LARGE SCALE GENOMIC DNA]</scope>
    <source>
        <strain evidence="5 6">ALL</strain>
    </source>
</reference>
<dbReference type="GO" id="GO:0004815">
    <property type="term" value="F:aspartate-tRNA ligase activity"/>
    <property type="evidence" value="ECO:0007669"/>
    <property type="project" value="InterPro"/>
</dbReference>
<dbReference type="InterPro" id="IPR004365">
    <property type="entry name" value="NA-bd_OB_tRNA"/>
</dbReference>
<feature type="compositionally biased region" description="Basic and acidic residues" evidence="3">
    <location>
        <begin position="46"/>
        <end position="58"/>
    </location>
</feature>
<feature type="domain" description="OB" evidence="4">
    <location>
        <begin position="83"/>
        <end position="167"/>
    </location>
</feature>
<evidence type="ECO:0000313" key="6">
    <source>
        <dbReference type="Proteomes" id="UP000298663"/>
    </source>
</evidence>
<dbReference type="SUPFAM" id="SSF50249">
    <property type="entry name" value="Nucleic acid-binding proteins"/>
    <property type="match status" value="1"/>
</dbReference>
<sequence>MDEGEPKLSKKELNKLKRKQEKEAKKVQNDGAKTGEAEASASDETDSSKGKYGDFVSPRKEIDASPKYTEVSELNASLDGREVLVRGRVHNSRAKGKTCFVVLRAATSSVQVMLSVGEDVSKQMLKFVSKISLESIINIRGTVVKVDSEIASCTQKDVELKPTEVFIVSASEPRLPLQIEDASGLKHQRRPRHRELGHETRQQGHRSSHVHERGDFLHPGRCCSTLQLALWKRGFRQIHTPKIISAASEGGANVFEMDYFGRRLIWPNRPS</sequence>
<dbReference type="GO" id="GO:0003723">
    <property type="term" value="F:RNA binding"/>
    <property type="evidence" value="ECO:0007669"/>
    <property type="project" value="TreeGrafter"/>
</dbReference>
<dbReference type="PANTHER" id="PTHR43450:SF1">
    <property type="entry name" value="ASPARTATE--TRNA LIGASE, CYTOPLASMIC"/>
    <property type="match status" value="1"/>
</dbReference>
<dbReference type="Gene3D" id="2.40.50.140">
    <property type="entry name" value="Nucleic acid-binding proteins"/>
    <property type="match status" value="1"/>
</dbReference>
<dbReference type="PANTHER" id="PTHR43450">
    <property type="entry name" value="ASPARTYL-TRNA SYNTHETASE"/>
    <property type="match status" value="1"/>
</dbReference>
<dbReference type="InterPro" id="IPR004523">
    <property type="entry name" value="Asp-tRNA_synthase_2"/>
</dbReference>
<name>A0A4V6A258_STECR</name>
<protein>
    <recommendedName>
        <fullName evidence="2">Aspartyl-tRNA synthetase</fullName>
    </recommendedName>
</protein>
<evidence type="ECO:0000256" key="3">
    <source>
        <dbReference type="SAM" id="MobiDB-lite"/>
    </source>
</evidence>
<dbReference type="GO" id="GO:0005829">
    <property type="term" value="C:cytosol"/>
    <property type="evidence" value="ECO:0007669"/>
    <property type="project" value="TreeGrafter"/>
</dbReference>
<dbReference type="OrthoDB" id="372395at2759"/>
<dbReference type="GO" id="GO:0017101">
    <property type="term" value="C:aminoacyl-tRNA synthetase multienzyme complex"/>
    <property type="evidence" value="ECO:0007669"/>
    <property type="project" value="TreeGrafter"/>
</dbReference>
<dbReference type="GO" id="GO:0005524">
    <property type="term" value="F:ATP binding"/>
    <property type="evidence" value="ECO:0007669"/>
    <property type="project" value="InterPro"/>
</dbReference>
<dbReference type="Proteomes" id="UP000298663">
    <property type="component" value="Unassembled WGS sequence"/>
</dbReference>
<evidence type="ECO:0000313" key="5">
    <source>
        <dbReference type="EMBL" id="TKR77845.1"/>
    </source>
</evidence>
<gene>
    <name evidence="5" type="ORF">L596_018747</name>
</gene>
<organism evidence="5 6">
    <name type="scientific">Steinernema carpocapsae</name>
    <name type="common">Entomopathogenic nematode</name>
    <dbReference type="NCBI Taxonomy" id="34508"/>
    <lineage>
        <taxon>Eukaryota</taxon>
        <taxon>Metazoa</taxon>
        <taxon>Ecdysozoa</taxon>
        <taxon>Nematoda</taxon>
        <taxon>Chromadorea</taxon>
        <taxon>Rhabditida</taxon>
        <taxon>Tylenchina</taxon>
        <taxon>Panagrolaimomorpha</taxon>
        <taxon>Strongyloidoidea</taxon>
        <taxon>Steinernematidae</taxon>
        <taxon>Steinernema</taxon>
    </lineage>
</organism>
<evidence type="ECO:0000256" key="1">
    <source>
        <dbReference type="ARBA" id="ARBA00022490"/>
    </source>
</evidence>
<dbReference type="CDD" id="cd04320">
    <property type="entry name" value="AspRS_cyto_N"/>
    <property type="match status" value="1"/>
</dbReference>
<dbReference type="InterPro" id="IPR012340">
    <property type="entry name" value="NA-bd_OB-fold"/>
</dbReference>
<proteinExistence type="predicted"/>
<dbReference type="STRING" id="34508.A0A4V6A258"/>
<dbReference type="AlphaFoldDB" id="A0A4V6A258"/>
<dbReference type="Gene3D" id="3.30.930.10">
    <property type="entry name" value="Bira Bifunctional Protein, Domain 2"/>
    <property type="match status" value="1"/>
</dbReference>
<feature type="region of interest" description="Disordered" evidence="3">
    <location>
        <begin position="184"/>
        <end position="213"/>
    </location>
</feature>
<accession>A0A4V6A258</accession>
<feature type="region of interest" description="Disordered" evidence="3">
    <location>
        <begin position="1"/>
        <end position="58"/>
    </location>
</feature>
<evidence type="ECO:0000259" key="4">
    <source>
        <dbReference type="Pfam" id="PF01336"/>
    </source>
</evidence>
<comment type="caution">
    <text evidence="5">The sequence shown here is derived from an EMBL/GenBank/DDBJ whole genome shotgun (WGS) entry which is preliminary data.</text>
</comment>
<feature type="compositionally biased region" description="Basic and acidic residues" evidence="3">
    <location>
        <begin position="1"/>
        <end position="36"/>
    </location>
</feature>
<dbReference type="EMBL" id="AZBU02000005">
    <property type="protein sequence ID" value="TKR77845.1"/>
    <property type="molecule type" value="Genomic_DNA"/>
</dbReference>
<dbReference type="Pfam" id="PF01336">
    <property type="entry name" value="tRNA_anti-codon"/>
    <property type="match status" value="1"/>
</dbReference>
<evidence type="ECO:0000256" key="2">
    <source>
        <dbReference type="ARBA" id="ARBA00033155"/>
    </source>
</evidence>
<keyword evidence="6" id="KW-1185">Reference proteome</keyword>
<keyword evidence="1" id="KW-0963">Cytoplasm</keyword>
<dbReference type="InterPro" id="IPR045864">
    <property type="entry name" value="aa-tRNA-synth_II/BPL/LPL"/>
</dbReference>
<reference evidence="5 6" key="2">
    <citation type="journal article" date="2019" name="G3 (Bethesda)">
        <title>Hybrid Assembly of the Genome of the Entomopathogenic Nematode Steinernema carpocapsae Identifies the X-Chromosome.</title>
        <authorList>
            <person name="Serra L."/>
            <person name="Macchietto M."/>
            <person name="Macias-Munoz A."/>
            <person name="McGill C.J."/>
            <person name="Rodriguez I.M."/>
            <person name="Rodriguez B."/>
            <person name="Murad R."/>
            <person name="Mortazavi A."/>
        </authorList>
    </citation>
    <scope>NUCLEOTIDE SEQUENCE [LARGE SCALE GENOMIC DNA]</scope>
    <source>
        <strain evidence="5 6">ALL</strain>
    </source>
</reference>